<sequence>MDTMSPPDETPVNLLVPLVKFTSTVSRDHPPHPPRIDTTFLQTPLVNRQHASPEDRSLVQDSLPSQTFEQPGFQESPERQSSGHHYLSPSTTIYSPQDTKPSLTPPRAEFRVWDECLDRLQKHDQLTIRGWKEDIDALLLLAGLLSAIITAFIIESFKMLKPDPDDMNIVLLLQISSQLANSSLSPAVRPPEKTTTSAVRINIFWFSSLVFCLTTALVGILVKQWLRDYLNNVTASPQESARIRQFRYQSLVKWRVPEIISILPLLIQFALAFFFVGLLDLLWGLDYTVAGVISVLVVLTLTFLVITTIIPAIYEDSPYRSPQAFAVYLVRMRLSKLGGYFLVWSFRILGWTQPNWPLNINVNMFRRTRRSFIVWARDAVNARSPRTWVERERLHLERHGKHFDHQIIADADSILMDPTFLKQVVRPCLKDTLEPAAALSCLLVILKNRSHTVSATGELMWKRYPSVDDGFSTLMDLVVDFLGKHATINQGATLELLSVLGKLCKAMPFESGDPAAAALFRRVYSILAKFLSHESEVQRVAFNLMREMFTRSDGPMDSDVAEKILMYGRQAHLTKDDHTFHASCYMVLSIAHRDLSTDMSYGGLRGQLEAMLVDLELHLNEIRTSLYAHRPIPSPPLLVALLDMADIDRNLVPLPPIQLLSSIILGSSRDADSEGLCAVRRAEDLISLRSAYSGSTPRRRCAVRPVDSLGDLGLRLTPASGSQTTEDDRVVAP</sequence>
<accession>A0AAD5YEB1</accession>
<keyword evidence="5" id="KW-1185">Reference proteome</keyword>
<feature type="transmembrane region" description="Helical" evidence="2">
    <location>
        <begin position="334"/>
        <end position="352"/>
    </location>
</feature>
<feature type="domain" description="DUF6535" evidence="3">
    <location>
        <begin position="113"/>
        <end position="283"/>
    </location>
</feature>
<keyword evidence="2" id="KW-0472">Membrane</keyword>
<evidence type="ECO:0000256" key="1">
    <source>
        <dbReference type="SAM" id="MobiDB-lite"/>
    </source>
</evidence>
<gene>
    <name evidence="4" type="ORF">NLI96_g6013</name>
</gene>
<evidence type="ECO:0000313" key="4">
    <source>
        <dbReference type="EMBL" id="KAJ3483872.1"/>
    </source>
</evidence>
<feature type="compositionally biased region" description="Polar residues" evidence="1">
    <location>
        <begin position="88"/>
        <end position="102"/>
    </location>
</feature>
<organism evidence="4 5">
    <name type="scientific">Meripilus lineatus</name>
    <dbReference type="NCBI Taxonomy" id="2056292"/>
    <lineage>
        <taxon>Eukaryota</taxon>
        <taxon>Fungi</taxon>
        <taxon>Dikarya</taxon>
        <taxon>Basidiomycota</taxon>
        <taxon>Agaricomycotina</taxon>
        <taxon>Agaricomycetes</taxon>
        <taxon>Polyporales</taxon>
        <taxon>Meripilaceae</taxon>
        <taxon>Meripilus</taxon>
    </lineage>
</organism>
<dbReference type="AlphaFoldDB" id="A0AAD5YEB1"/>
<keyword evidence="2" id="KW-1133">Transmembrane helix</keyword>
<dbReference type="InterPro" id="IPR045338">
    <property type="entry name" value="DUF6535"/>
</dbReference>
<dbReference type="Proteomes" id="UP001212997">
    <property type="component" value="Unassembled WGS sequence"/>
</dbReference>
<feature type="region of interest" description="Disordered" evidence="1">
    <location>
        <begin position="714"/>
        <end position="733"/>
    </location>
</feature>
<feature type="transmembrane region" description="Helical" evidence="2">
    <location>
        <begin position="203"/>
        <end position="222"/>
    </location>
</feature>
<feature type="region of interest" description="Disordered" evidence="1">
    <location>
        <begin position="65"/>
        <end position="105"/>
    </location>
</feature>
<evidence type="ECO:0000256" key="2">
    <source>
        <dbReference type="SAM" id="Phobius"/>
    </source>
</evidence>
<comment type="caution">
    <text evidence="4">The sequence shown here is derived from an EMBL/GenBank/DDBJ whole genome shotgun (WGS) entry which is preliminary data.</text>
</comment>
<feature type="transmembrane region" description="Helical" evidence="2">
    <location>
        <begin position="289"/>
        <end position="314"/>
    </location>
</feature>
<keyword evidence="2" id="KW-0812">Transmembrane</keyword>
<protein>
    <recommendedName>
        <fullName evidence="3">DUF6535 domain-containing protein</fullName>
    </recommendedName>
</protein>
<dbReference type="EMBL" id="JANAWD010000211">
    <property type="protein sequence ID" value="KAJ3483872.1"/>
    <property type="molecule type" value="Genomic_DNA"/>
</dbReference>
<evidence type="ECO:0000313" key="5">
    <source>
        <dbReference type="Proteomes" id="UP001212997"/>
    </source>
</evidence>
<evidence type="ECO:0000259" key="3">
    <source>
        <dbReference type="Pfam" id="PF20153"/>
    </source>
</evidence>
<reference evidence="4" key="1">
    <citation type="submission" date="2022-07" db="EMBL/GenBank/DDBJ databases">
        <title>Genome Sequence of Physisporinus lineatus.</title>
        <authorList>
            <person name="Buettner E."/>
        </authorList>
    </citation>
    <scope>NUCLEOTIDE SEQUENCE</scope>
    <source>
        <strain evidence="4">VT162</strain>
    </source>
</reference>
<dbReference type="Pfam" id="PF20153">
    <property type="entry name" value="DUF6535"/>
    <property type="match status" value="1"/>
</dbReference>
<name>A0AAD5YEB1_9APHY</name>
<proteinExistence type="predicted"/>
<feature type="transmembrane region" description="Helical" evidence="2">
    <location>
        <begin position="259"/>
        <end position="283"/>
    </location>
</feature>
<feature type="transmembrane region" description="Helical" evidence="2">
    <location>
        <begin position="135"/>
        <end position="154"/>
    </location>
</feature>